<evidence type="ECO:0000256" key="2">
    <source>
        <dbReference type="SAM" id="SignalP"/>
    </source>
</evidence>
<dbReference type="SUPFAM" id="SSF50998">
    <property type="entry name" value="Quinoprotein alcohol dehydrogenase-like"/>
    <property type="match status" value="3"/>
</dbReference>
<dbReference type="Pfam" id="PF13360">
    <property type="entry name" value="PQQ_2"/>
    <property type="match status" value="1"/>
</dbReference>
<dbReference type="InterPro" id="IPR036415">
    <property type="entry name" value="Lamin_tail_dom_sf"/>
</dbReference>
<comment type="caution">
    <text evidence="4">The sequence shown here is derived from an EMBL/GenBank/DDBJ whole genome shotgun (WGS) entry which is preliminary data.</text>
</comment>
<dbReference type="OrthoDB" id="504981at2"/>
<protein>
    <submittedName>
        <fullName evidence="4">PQQ-binding-like beta-propeller repeat protein</fullName>
    </submittedName>
</protein>
<keyword evidence="2" id="KW-0732">Signal</keyword>
<feature type="signal peptide" evidence="2">
    <location>
        <begin position="1"/>
        <end position="34"/>
    </location>
</feature>
<evidence type="ECO:0000313" key="5">
    <source>
        <dbReference type="Proteomes" id="UP000437709"/>
    </source>
</evidence>
<dbReference type="SUPFAM" id="SSF74853">
    <property type="entry name" value="Lamin A/C globular tail domain"/>
    <property type="match status" value="1"/>
</dbReference>
<feature type="region of interest" description="Disordered" evidence="1">
    <location>
        <begin position="34"/>
        <end position="56"/>
    </location>
</feature>
<dbReference type="Gene3D" id="2.130.10.10">
    <property type="entry name" value="YVTN repeat-like/Quinoprotein amine dehydrogenase"/>
    <property type="match status" value="1"/>
</dbReference>
<dbReference type="InterPro" id="IPR001322">
    <property type="entry name" value="Lamin_tail_dom"/>
</dbReference>
<dbReference type="RefSeq" id="WP_152195973.1">
    <property type="nucleotide sequence ID" value="NZ_VUKD01000004.1"/>
</dbReference>
<dbReference type="Proteomes" id="UP000437709">
    <property type="component" value="Unassembled WGS sequence"/>
</dbReference>
<feature type="chain" id="PRO_5026869306" evidence="2">
    <location>
        <begin position="35"/>
        <end position="891"/>
    </location>
</feature>
<accession>A0A6N7ECB7</accession>
<dbReference type="Pfam" id="PF00932">
    <property type="entry name" value="LTD"/>
    <property type="match status" value="1"/>
</dbReference>
<sequence>MISTRKKRQPAYLLASFAAIGALVGAVSMAPAHAEPSAGSDAAPAASASPDSEPTAWDVAHSEISASKITVGSADSGWMPDGTYRMFAVTNSVPDARLVEIDVHEQKVINSYVLSGSRGSWGTTIAPDGTVWVASNTQGVLWELPFGAEEPTAHPRPTPDSSFLWEVEVDEGGNVYVGTYEGYADPAVPGRLAKFGTDDEWTVYDGFREDSHYVRAVGVLGDKVYAGTGSVDGQLWEVDPETGDRVEIPLPDAVGECTFVYGVDPVGDKLAVRLQKCTDGTSDVGYFYDPATGEWSDWSIPVYPSAISQPDADGTVYVASSNVINALDPTTGEITPLSGSGTSGSKDVELFVNPANDAKTVISISMRGKVILHDVDAGTYETFTPDGLTGDTGQTARTAIAGPDGNYHVSLRRAGGLGTFDLSTGDWGYEPGLGQAQGMGEHDGKIYIGIYPTAHVMVYDPAQPWSADNPTSLFRLSDEGQDRPFAFTSAGDQVAIGTIAGYGELTGALTFYDPATGERVLHKPFEDRGIGALTYHDGVVYGGTMIYGGGGSTPVHQEGTVFAWDVATETVLWESSPLPGETGIGAITVDDDGRLFAASVGKVVEIDPATGNALQSNTLTDTPSDALSGSWHISDLTWNAVEQALYLSTRTEIVRVSPSTLADITPAPTAGELLRVAEDGTNYWMNGRVVHTGTLPALEPTVVDGVDVVVDEQEGTVTIPEVQGVTFLRDGEVLPAGEYSTPGEWTVVANPDEGYRLDGQRVWSFELVEAEAEVVLNEIMPGGQSMIELYNAGDGSADLSGWALANSNGPAVTYTFGDAVLAPGELLLLEQDESGIHLVGNDEVRLVDPEGALVDSYSWQGVPGAGSFSRCGQGLVPVGVATPGQENACTG</sequence>
<reference evidence="4 5" key="1">
    <citation type="submission" date="2019-10" db="EMBL/GenBank/DDBJ databases">
        <title>Georgenia wutianyii sp. nov. and Georgenia yuyongxinii sp. nov. isolated from plateau pika (Ochotona curzoniae) in the Qinghai-Tibet plateau of China.</title>
        <authorList>
            <person name="Tian Z."/>
        </authorList>
    </citation>
    <scope>NUCLEOTIDE SEQUENCE [LARGE SCALE GENOMIC DNA]</scope>
    <source>
        <strain evidence="4 5">JCM 19765</strain>
    </source>
</reference>
<evidence type="ECO:0000313" key="4">
    <source>
        <dbReference type="EMBL" id="MPV35620.1"/>
    </source>
</evidence>
<dbReference type="InterPro" id="IPR015943">
    <property type="entry name" value="WD40/YVTN_repeat-like_dom_sf"/>
</dbReference>
<dbReference type="Gene3D" id="2.60.40.1260">
    <property type="entry name" value="Lamin Tail domain"/>
    <property type="match status" value="1"/>
</dbReference>
<gene>
    <name evidence="4" type="ORF">GB881_00905</name>
</gene>
<dbReference type="InterPro" id="IPR011047">
    <property type="entry name" value="Quinoprotein_ADH-like_sf"/>
</dbReference>
<evidence type="ECO:0000259" key="3">
    <source>
        <dbReference type="PROSITE" id="PS51841"/>
    </source>
</evidence>
<feature type="domain" description="LTD" evidence="3">
    <location>
        <begin position="764"/>
        <end position="861"/>
    </location>
</feature>
<organism evidence="4 5">
    <name type="scientific">Georgenia subflava</name>
    <dbReference type="NCBI Taxonomy" id="1622177"/>
    <lineage>
        <taxon>Bacteria</taxon>
        <taxon>Bacillati</taxon>
        <taxon>Actinomycetota</taxon>
        <taxon>Actinomycetes</taxon>
        <taxon>Micrococcales</taxon>
        <taxon>Bogoriellaceae</taxon>
        <taxon>Georgenia</taxon>
    </lineage>
</organism>
<dbReference type="InterPro" id="IPR002372">
    <property type="entry name" value="PQQ_rpt_dom"/>
</dbReference>
<evidence type="ECO:0000256" key="1">
    <source>
        <dbReference type="SAM" id="MobiDB-lite"/>
    </source>
</evidence>
<dbReference type="AlphaFoldDB" id="A0A6N7ECB7"/>
<dbReference type="EMBL" id="WHPC01000002">
    <property type="protein sequence ID" value="MPV35620.1"/>
    <property type="molecule type" value="Genomic_DNA"/>
</dbReference>
<keyword evidence="5" id="KW-1185">Reference proteome</keyword>
<dbReference type="PROSITE" id="PS51841">
    <property type="entry name" value="LTD"/>
    <property type="match status" value="1"/>
</dbReference>
<proteinExistence type="predicted"/>
<feature type="compositionally biased region" description="Low complexity" evidence="1">
    <location>
        <begin position="34"/>
        <end position="54"/>
    </location>
</feature>
<name>A0A6N7ECB7_9MICO</name>